<gene>
    <name evidence="1" type="primary">orf06951</name>
    <name evidence="1" type="ORF">Q903MT_gene6897</name>
</gene>
<name>A0A6B9XXS3_PICSI</name>
<sequence length="50" mass="5987">MDTVQIPNMCLKWRSNERKCPLLLVESSSMAAYRREFVPHPHPHYMNSER</sequence>
<dbReference type="EMBL" id="MK697706">
    <property type="protein sequence ID" value="QHR92849.1"/>
    <property type="molecule type" value="Genomic_DNA"/>
</dbReference>
<reference evidence="1" key="1">
    <citation type="submission" date="2019-03" db="EMBL/GenBank/DDBJ databases">
        <title>Largest Complete Mitochondrial Genome of a Gymnosperm, Sitka Spruce (Picea sitchensis), Indicates Complex Physical Structure.</title>
        <authorList>
            <person name="Jackman S.D."/>
            <person name="Coombe L."/>
            <person name="Warren R."/>
            <person name="Kirk H."/>
            <person name="Trinh E."/>
            <person name="McLeod T."/>
            <person name="Pleasance S."/>
            <person name="Pandoh P."/>
            <person name="Zhao Y."/>
            <person name="Coope R."/>
            <person name="Bousquet J."/>
            <person name="Bohlmann J.C."/>
            <person name="Jones S.J.M."/>
            <person name="Birol I."/>
        </authorList>
    </citation>
    <scope>NUCLEOTIDE SEQUENCE</scope>
    <source>
        <strain evidence="1">Q903</strain>
    </source>
</reference>
<evidence type="ECO:0000313" key="1">
    <source>
        <dbReference type="EMBL" id="QHR92849.1"/>
    </source>
</evidence>
<accession>A0A6B9XXS3</accession>
<geneLocation type="mitochondrion" evidence="1"/>
<keyword evidence="1" id="KW-0496">Mitochondrion</keyword>
<proteinExistence type="predicted"/>
<dbReference type="AlphaFoldDB" id="A0A6B9XXS3"/>
<protein>
    <submittedName>
        <fullName evidence="1">Uncharacterized protein</fullName>
    </submittedName>
</protein>
<organism evidence="1">
    <name type="scientific">Picea sitchensis</name>
    <name type="common">Sitka spruce</name>
    <name type="synonym">Pinus sitchensis</name>
    <dbReference type="NCBI Taxonomy" id="3332"/>
    <lineage>
        <taxon>Eukaryota</taxon>
        <taxon>Viridiplantae</taxon>
        <taxon>Streptophyta</taxon>
        <taxon>Embryophyta</taxon>
        <taxon>Tracheophyta</taxon>
        <taxon>Spermatophyta</taxon>
        <taxon>Pinopsida</taxon>
        <taxon>Pinidae</taxon>
        <taxon>Conifers I</taxon>
        <taxon>Pinales</taxon>
        <taxon>Pinaceae</taxon>
        <taxon>Picea</taxon>
    </lineage>
</organism>